<dbReference type="AlphaFoldDB" id="A0A0C3AXF8"/>
<dbReference type="Proteomes" id="UP000054097">
    <property type="component" value="Unassembled WGS sequence"/>
</dbReference>
<evidence type="ECO:0000313" key="3">
    <source>
        <dbReference type="Proteomes" id="UP000054097"/>
    </source>
</evidence>
<dbReference type="HOGENOM" id="CLU_723935_0_0_1"/>
<gene>
    <name evidence="2" type="ORF">M408DRAFT_26788</name>
</gene>
<reference evidence="3" key="2">
    <citation type="submission" date="2015-01" db="EMBL/GenBank/DDBJ databases">
        <title>Evolutionary Origins and Diversification of the Mycorrhizal Mutualists.</title>
        <authorList>
            <consortium name="DOE Joint Genome Institute"/>
            <consortium name="Mycorrhizal Genomics Consortium"/>
            <person name="Kohler A."/>
            <person name="Kuo A."/>
            <person name="Nagy L.G."/>
            <person name="Floudas D."/>
            <person name="Copeland A."/>
            <person name="Barry K.W."/>
            <person name="Cichocki N."/>
            <person name="Veneault-Fourrey C."/>
            <person name="LaButti K."/>
            <person name="Lindquist E.A."/>
            <person name="Lipzen A."/>
            <person name="Lundell T."/>
            <person name="Morin E."/>
            <person name="Murat C."/>
            <person name="Riley R."/>
            <person name="Ohm R."/>
            <person name="Sun H."/>
            <person name="Tunlid A."/>
            <person name="Henrissat B."/>
            <person name="Grigoriev I.V."/>
            <person name="Hibbett D.S."/>
            <person name="Martin F."/>
        </authorList>
    </citation>
    <scope>NUCLEOTIDE SEQUENCE [LARGE SCALE GENOMIC DNA]</scope>
    <source>
        <strain evidence="3">MAFF 305830</strain>
    </source>
</reference>
<sequence>MPLPTNTQQPLGYSDPYSNQFELQATVYQSHIAAIPQDSRLSVHSYDPLPPSSPPSSELQIPSSSTKDSAESSPRASTSRPTLVARAGDEDEALNQREGTSLKVKTEQVAASLGKAPTVSETKKAKKKKNDGTPGNLPYGLSASKHAFVRRACEGHRVLPSLESRKDWAKLNGVSYKLVSGCIKARTRVQPDTPASREPWKMPMEVITDQDVEVIVKEESKDENIALPVPLKIKKEDEELFPKAEASTSSTFRSSPEPVVQDIVPPASNRPLPPHADVSPTLASHSSPLQSMAPVNPLVFAISSGQDAASFVPPWIIDPVNDFETMKFLINSNFFDLTKGPHGIRLADMTDPTSFKAKLALMNSPFDEGFAWKALKRFYFCF</sequence>
<protein>
    <submittedName>
        <fullName evidence="2">Uncharacterized protein</fullName>
    </submittedName>
</protein>
<feature type="compositionally biased region" description="Polar residues" evidence="1">
    <location>
        <begin position="71"/>
        <end position="81"/>
    </location>
</feature>
<reference evidence="2 3" key="1">
    <citation type="submission" date="2014-04" db="EMBL/GenBank/DDBJ databases">
        <authorList>
            <consortium name="DOE Joint Genome Institute"/>
            <person name="Kuo A."/>
            <person name="Zuccaro A."/>
            <person name="Kohler A."/>
            <person name="Nagy L.G."/>
            <person name="Floudas D."/>
            <person name="Copeland A."/>
            <person name="Barry K.W."/>
            <person name="Cichocki N."/>
            <person name="Veneault-Fourrey C."/>
            <person name="LaButti K."/>
            <person name="Lindquist E.A."/>
            <person name="Lipzen A."/>
            <person name="Lundell T."/>
            <person name="Morin E."/>
            <person name="Murat C."/>
            <person name="Sun H."/>
            <person name="Tunlid A."/>
            <person name="Henrissat B."/>
            <person name="Grigoriev I.V."/>
            <person name="Hibbett D.S."/>
            <person name="Martin F."/>
            <person name="Nordberg H.P."/>
            <person name="Cantor M.N."/>
            <person name="Hua S.X."/>
        </authorList>
    </citation>
    <scope>NUCLEOTIDE SEQUENCE [LARGE SCALE GENOMIC DNA]</scope>
    <source>
        <strain evidence="2 3">MAFF 305830</strain>
    </source>
</reference>
<feature type="compositionally biased region" description="Low complexity" evidence="1">
    <location>
        <begin position="55"/>
        <end position="65"/>
    </location>
</feature>
<name>A0A0C3AXF8_SERVB</name>
<dbReference type="EMBL" id="KN824321">
    <property type="protein sequence ID" value="KIM24664.1"/>
    <property type="molecule type" value="Genomic_DNA"/>
</dbReference>
<feature type="region of interest" description="Disordered" evidence="1">
    <location>
        <begin position="42"/>
        <end position="138"/>
    </location>
</feature>
<evidence type="ECO:0000313" key="2">
    <source>
        <dbReference type="EMBL" id="KIM24664.1"/>
    </source>
</evidence>
<evidence type="ECO:0000256" key="1">
    <source>
        <dbReference type="SAM" id="MobiDB-lite"/>
    </source>
</evidence>
<dbReference type="OrthoDB" id="10288560at2759"/>
<proteinExistence type="predicted"/>
<keyword evidence="3" id="KW-1185">Reference proteome</keyword>
<feature type="region of interest" description="Disordered" evidence="1">
    <location>
        <begin position="266"/>
        <end position="285"/>
    </location>
</feature>
<accession>A0A0C3AXF8</accession>
<organism evidence="2 3">
    <name type="scientific">Serendipita vermifera MAFF 305830</name>
    <dbReference type="NCBI Taxonomy" id="933852"/>
    <lineage>
        <taxon>Eukaryota</taxon>
        <taxon>Fungi</taxon>
        <taxon>Dikarya</taxon>
        <taxon>Basidiomycota</taxon>
        <taxon>Agaricomycotina</taxon>
        <taxon>Agaricomycetes</taxon>
        <taxon>Sebacinales</taxon>
        <taxon>Serendipitaceae</taxon>
        <taxon>Serendipita</taxon>
    </lineage>
</organism>